<feature type="disulfide bond" evidence="12">
    <location>
        <begin position="464"/>
        <end position="479"/>
    </location>
</feature>
<organism evidence="16 17">
    <name type="scientific">Meganyctiphanes norvegica</name>
    <name type="common">Northern krill</name>
    <name type="synonym">Thysanopoda norvegica</name>
    <dbReference type="NCBI Taxonomy" id="48144"/>
    <lineage>
        <taxon>Eukaryota</taxon>
        <taxon>Metazoa</taxon>
        <taxon>Ecdysozoa</taxon>
        <taxon>Arthropoda</taxon>
        <taxon>Crustacea</taxon>
        <taxon>Multicrustacea</taxon>
        <taxon>Malacostraca</taxon>
        <taxon>Eumalacostraca</taxon>
        <taxon>Eucarida</taxon>
        <taxon>Euphausiacea</taxon>
        <taxon>Euphausiidae</taxon>
        <taxon>Meganyctiphanes</taxon>
    </lineage>
</organism>
<comment type="subcellular location">
    <subcellularLocation>
        <location evidence="2">Cell membrane</location>
    </subcellularLocation>
    <subcellularLocation>
        <location evidence="1">Membrane</location>
        <topology evidence="1">Multi-pass membrane protein</topology>
    </subcellularLocation>
</comment>
<evidence type="ECO:0000256" key="6">
    <source>
        <dbReference type="ARBA" id="ARBA00022729"/>
    </source>
</evidence>
<dbReference type="SUPFAM" id="SSF90112">
    <property type="entry name" value="Neurotransmitter-gated ion-channel transmembrane pore"/>
    <property type="match status" value="1"/>
</dbReference>
<keyword evidence="7 13" id="KW-1133">Transmembrane helix</keyword>
<gene>
    <name evidence="16" type="ORF">MNOR_LOCUS8369</name>
</gene>
<evidence type="ECO:0000256" key="14">
    <source>
        <dbReference type="SAM" id="SignalP"/>
    </source>
</evidence>
<evidence type="ECO:0000256" key="4">
    <source>
        <dbReference type="ARBA" id="ARBA00022475"/>
    </source>
</evidence>
<feature type="transmembrane region" description="Helical" evidence="13">
    <location>
        <begin position="765"/>
        <end position="784"/>
    </location>
</feature>
<dbReference type="Pfam" id="PF13385">
    <property type="entry name" value="Laminin_G_3"/>
    <property type="match status" value="1"/>
</dbReference>
<dbReference type="GO" id="GO:0005230">
    <property type="term" value="F:extracellular ligand-gated monoatomic ion channel activity"/>
    <property type="evidence" value="ECO:0007669"/>
    <property type="project" value="InterPro"/>
</dbReference>
<protein>
    <recommendedName>
        <fullName evidence="15">C-type lectin domain-containing protein</fullName>
    </recommendedName>
</protein>
<keyword evidence="11" id="KW-0407">Ion channel</keyword>
<feature type="transmembrane region" description="Helical" evidence="13">
    <location>
        <begin position="699"/>
        <end position="722"/>
    </location>
</feature>
<feature type="disulfide bond" evidence="12">
    <location>
        <begin position="445"/>
        <end position="457"/>
    </location>
</feature>
<evidence type="ECO:0000256" key="7">
    <source>
        <dbReference type="ARBA" id="ARBA00022989"/>
    </source>
</evidence>
<keyword evidence="4" id="KW-1003">Cell membrane</keyword>
<dbReference type="Pfam" id="PF00057">
    <property type="entry name" value="Ldl_recept_a"/>
    <property type="match status" value="1"/>
</dbReference>
<dbReference type="AlphaFoldDB" id="A0AAV2Q6Z2"/>
<dbReference type="InterPro" id="IPR001759">
    <property type="entry name" value="PTX_dom"/>
</dbReference>
<sequence length="876" mass="100713">MWSPAPIIVLLLFSISQECNSVAVYEFQKVSPQSDSFLMYSGNLRRVEPFKEVSFCVRLRFSYLWEVSGFLQLRDNSTGQNKVMLEAAANINHIRVHVGEFRRYHFFRDNKRLESLSWHHICLTYQNGTMSSYLDGRLQDVHHGGFLQPISPTSLKIGAYDKEQSYSGNITQINIWSHALTAKEVEGLSNCVFDREGDVAAWRGPWTLHGDVSRFDLPTTKFCRDPEKDKIVVFPDVSYKNADHMCRGIGGKLYTPTNQDQYNVFRQRVKDYLGGKIQKCYPFWVGISDENEESVWVERGGKTPFDAFWAKNEPDGQTVQNCATIGPNGGGIEDAPCFHKKCAACLVPADVVWSLFGTCERLPSNTQLRAFQEEPGKLYFRGYTNYEIRKSGENWNWIDWRKNKTVAHHKSKGGSIPFGRKKWVLDEDYCTNKSGDEVDLLLTHCKKGSFSCDDATCINIQQRCDLKLDCLDKSDEKDCKQIRIPPFYRRDIPPTANSDTPLPVTMHVTIDKVDVDTRTMLMFVNFNLNMTWRDPRLQFINLNNDFTFNRMKQEYVNNIWTPKVDFTNTEGNHITQLDDQATMMVTRLGESILGDYTLPEEVELFEGTHSSVHLDRKYSITFQCQFSLKRFPFDEQECSMVLTMLSASHRLVVFDEKTSNVTFIGNGELVEYTVTKMMPTFSTQGDFSTMHVRVYLDRLWGHILLNVYVPSMLLLFISYLTLYFKTSLFPVRILAALTILLVMCTLFSQVSSMLPKSSYVKLVDVWLLCCICIVLLIIIFHTIIDRLQEEDNSETIKNSLKKMLGKDIISTEGIGSTEQTEQSNRNRDRLPSLNEAESWPPFQILVFTARFTVATTLAIFNIAYWTVAIYRPEFSA</sequence>
<dbReference type="EMBL" id="CAXKWB010003879">
    <property type="protein sequence ID" value="CAL4070869.1"/>
    <property type="molecule type" value="Genomic_DNA"/>
</dbReference>
<keyword evidence="6 14" id="KW-0732">Signal</keyword>
<dbReference type="Gene3D" id="1.20.58.390">
    <property type="entry name" value="Neurotransmitter-gated ion-channel transmembrane domain"/>
    <property type="match status" value="1"/>
</dbReference>
<dbReference type="Gene3D" id="4.10.400.10">
    <property type="entry name" value="Low-density Lipoprotein Receptor"/>
    <property type="match status" value="1"/>
</dbReference>
<dbReference type="SUPFAM" id="SSF63712">
    <property type="entry name" value="Nicotinic receptor ligand binding domain-like"/>
    <property type="match status" value="1"/>
</dbReference>
<comment type="caution">
    <text evidence="16">The sequence shown here is derived from an EMBL/GenBank/DDBJ whole genome shotgun (WGS) entry which is preliminary data.</text>
</comment>
<dbReference type="PROSITE" id="PS00236">
    <property type="entry name" value="NEUROTR_ION_CHANNEL"/>
    <property type="match status" value="1"/>
</dbReference>
<dbReference type="PANTHER" id="PTHR18945">
    <property type="entry name" value="NEUROTRANSMITTER GATED ION CHANNEL"/>
    <property type="match status" value="1"/>
</dbReference>
<dbReference type="GO" id="GO:0004888">
    <property type="term" value="F:transmembrane signaling receptor activity"/>
    <property type="evidence" value="ECO:0007669"/>
    <property type="project" value="InterPro"/>
</dbReference>
<dbReference type="InterPro" id="IPR006028">
    <property type="entry name" value="GABAA/Glycine_rcpt"/>
</dbReference>
<dbReference type="SUPFAM" id="SSF56436">
    <property type="entry name" value="C-type lectin-like"/>
    <property type="match status" value="1"/>
</dbReference>
<evidence type="ECO:0000256" key="3">
    <source>
        <dbReference type="ARBA" id="ARBA00022448"/>
    </source>
</evidence>
<accession>A0AAV2Q6Z2</accession>
<reference evidence="16 17" key="1">
    <citation type="submission" date="2024-05" db="EMBL/GenBank/DDBJ databases">
        <authorList>
            <person name="Wallberg A."/>
        </authorList>
    </citation>
    <scope>NUCLEOTIDE SEQUENCE [LARGE SCALE GENOMIC DNA]</scope>
</reference>
<dbReference type="Pfam" id="PF02932">
    <property type="entry name" value="Neur_chan_memb"/>
    <property type="match status" value="1"/>
</dbReference>
<dbReference type="InterPro" id="IPR036719">
    <property type="entry name" value="Neuro-gated_channel_TM_sf"/>
</dbReference>
<feature type="transmembrane region" description="Helical" evidence="13">
    <location>
        <begin position="734"/>
        <end position="753"/>
    </location>
</feature>
<dbReference type="InterPro" id="IPR006202">
    <property type="entry name" value="Neur_chan_lig-bd"/>
</dbReference>
<keyword evidence="8" id="KW-0406">Ion transport</keyword>
<evidence type="ECO:0000256" key="1">
    <source>
        <dbReference type="ARBA" id="ARBA00004141"/>
    </source>
</evidence>
<dbReference type="InterPro" id="IPR036055">
    <property type="entry name" value="LDL_receptor-like_sf"/>
</dbReference>
<evidence type="ECO:0000256" key="8">
    <source>
        <dbReference type="ARBA" id="ARBA00023065"/>
    </source>
</evidence>
<keyword evidence="5 13" id="KW-0812">Transmembrane</keyword>
<feature type="signal peptide" evidence="14">
    <location>
        <begin position="1"/>
        <end position="21"/>
    </location>
</feature>
<dbReference type="InterPro" id="IPR006201">
    <property type="entry name" value="Neur_channel"/>
</dbReference>
<dbReference type="Gene3D" id="2.60.120.200">
    <property type="match status" value="1"/>
</dbReference>
<feature type="non-terminal residue" evidence="16">
    <location>
        <position position="876"/>
    </location>
</feature>
<feature type="disulfide bond" evidence="12">
    <location>
        <begin position="452"/>
        <end position="470"/>
    </location>
</feature>
<dbReference type="GO" id="GO:0005886">
    <property type="term" value="C:plasma membrane"/>
    <property type="evidence" value="ECO:0007669"/>
    <property type="project" value="UniProtKB-SubCell"/>
</dbReference>
<evidence type="ECO:0000259" key="15">
    <source>
        <dbReference type="PROSITE" id="PS50041"/>
    </source>
</evidence>
<dbReference type="PROSITE" id="PS50068">
    <property type="entry name" value="LDLRA_2"/>
    <property type="match status" value="1"/>
</dbReference>
<dbReference type="Pfam" id="PF00059">
    <property type="entry name" value="Lectin_C"/>
    <property type="match status" value="1"/>
</dbReference>
<evidence type="ECO:0000256" key="11">
    <source>
        <dbReference type="ARBA" id="ARBA00023303"/>
    </source>
</evidence>
<dbReference type="GO" id="GO:0099095">
    <property type="term" value="F:ligand-gated monoatomic anion channel activity"/>
    <property type="evidence" value="ECO:0007669"/>
    <property type="project" value="UniProtKB-ARBA"/>
</dbReference>
<dbReference type="InterPro" id="IPR016187">
    <property type="entry name" value="CTDL_fold"/>
</dbReference>
<dbReference type="InterPro" id="IPR013320">
    <property type="entry name" value="ConA-like_dom_sf"/>
</dbReference>
<dbReference type="InterPro" id="IPR006029">
    <property type="entry name" value="Neurotrans-gated_channel_TM"/>
</dbReference>
<name>A0AAV2Q6Z2_MEGNR</name>
<dbReference type="CDD" id="cd00112">
    <property type="entry name" value="LDLa"/>
    <property type="match status" value="1"/>
</dbReference>
<dbReference type="Proteomes" id="UP001497623">
    <property type="component" value="Unassembled WGS sequence"/>
</dbReference>
<evidence type="ECO:0000256" key="13">
    <source>
        <dbReference type="SAM" id="Phobius"/>
    </source>
</evidence>
<evidence type="ECO:0000313" key="16">
    <source>
        <dbReference type="EMBL" id="CAL4070869.1"/>
    </source>
</evidence>
<keyword evidence="9 13" id="KW-0472">Membrane</keyword>
<evidence type="ECO:0000256" key="5">
    <source>
        <dbReference type="ARBA" id="ARBA00022692"/>
    </source>
</evidence>
<dbReference type="PROSITE" id="PS01209">
    <property type="entry name" value="LDLRA_1"/>
    <property type="match status" value="1"/>
</dbReference>
<dbReference type="CDD" id="cd00037">
    <property type="entry name" value="CLECT"/>
    <property type="match status" value="1"/>
</dbReference>
<dbReference type="InterPro" id="IPR038050">
    <property type="entry name" value="Neuro_actylchol_rec"/>
</dbReference>
<evidence type="ECO:0000256" key="2">
    <source>
        <dbReference type="ARBA" id="ARBA00004236"/>
    </source>
</evidence>
<evidence type="ECO:0000256" key="9">
    <source>
        <dbReference type="ARBA" id="ARBA00023136"/>
    </source>
</evidence>
<dbReference type="InterPro" id="IPR036734">
    <property type="entry name" value="Neur_chan_lig-bd_sf"/>
</dbReference>
<evidence type="ECO:0000256" key="12">
    <source>
        <dbReference type="PROSITE-ProRule" id="PRU00124"/>
    </source>
</evidence>
<dbReference type="Gene3D" id="2.70.170.10">
    <property type="entry name" value="Neurotransmitter-gated ion-channel ligand-binding domain"/>
    <property type="match status" value="1"/>
</dbReference>
<keyword evidence="3" id="KW-0813">Transport</keyword>
<dbReference type="GO" id="GO:0005254">
    <property type="term" value="F:chloride channel activity"/>
    <property type="evidence" value="ECO:0007669"/>
    <property type="project" value="UniProtKB-ARBA"/>
</dbReference>
<dbReference type="InterPro" id="IPR001304">
    <property type="entry name" value="C-type_lectin-like"/>
</dbReference>
<keyword evidence="10 12" id="KW-1015">Disulfide bond</keyword>
<dbReference type="SUPFAM" id="SSF57424">
    <property type="entry name" value="LDL receptor-like module"/>
    <property type="match status" value="1"/>
</dbReference>
<proteinExistence type="predicted"/>
<dbReference type="Gene3D" id="3.10.100.10">
    <property type="entry name" value="Mannose-Binding Protein A, subunit A"/>
    <property type="match status" value="1"/>
</dbReference>
<dbReference type="SMART" id="SM00192">
    <property type="entry name" value="LDLa"/>
    <property type="match status" value="1"/>
</dbReference>
<dbReference type="SMART" id="SM00159">
    <property type="entry name" value="PTX"/>
    <property type="match status" value="1"/>
</dbReference>
<feature type="domain" description="C-type lectin" evidence="15">
    <location>
        <begin position="238"/>
        <end position="346"/>
    </location>
</feature>
<dbReference type="SUPFAM" id="SSF49899">
    <property type="entry name" value="Concanavalin A-like lectins/glucanases"/>
    <property type="match status" value="1"/>
</dbReference>
<dbReference type="PRINTS" id="PR00253">
    <property type="entry name" value="GABAARECEPTR"/>
</dbReference>
<dbReference type="InterPro" id="IPR023415">
    <property type="entry name" value="LDLR_class-A_CS"/>
</dbReference>
<dbReference type="InterPro" id="IPR002172">
    <property type="entry name" value="LDrepeatLR_classA_rpt"/>
</dbReference>
<feature type="chain" id="PRO_5043629246" description="C-type lectin domain-containing protein" evidence="14">
    <location>
        <begin position="22"/>
        <end position="876"/>
    </location>
</feature>
<evidence type="ECO:0000313" key="17">
    <source>
        <dbReference type="Proteomes" id="UP001497623"/>
    </source>
</evidence>
<dbReference type="Pfam" id="PF02931">
    <property type="entry name" value="Neur_chan_LBD"/>
    <property type="match status" value="1"/>
</dbReference>
<dbReference type="InterPro" id="IPR016186">
    <property type="entry name" value="C-type_lectin-like/link_sf"/>
</dbReference>
<keyword evidence="17" id="KW-1185">Reference proteome</keyword>
<evidence type="ECO:0000256" key="10">
    <source>
        <dbReference type="ARBA" id="ARBA00023157"/>
    </source>
</evidence>
<dbReference type="PROSITE" id="PS50041">
    <property type="entry name" value="C_TYPE_LECTIN_2"/>
    <property type="match status" value="1"/>
</dbReference>
<dbReference type="InterPro" id="IPR018000">
    <property type="entry name" value="Neurotransmitter_ion_chnl_CS"/>
</dbReference>